<feature type="compositionally biased region" description="Low complexity" evidence="1">
    <location>
        <begin position="135"/>
        <end position="144"/>
    </location>
</feature>
<reference evidence="2 3" key="1">
    <citation type="submission" date="2020-07" db="EMBL/GenBank/DDBJ databases">
        <title>Sequencing the genomes of 1000 actinobacteria strains.</title>
        <authorList>
            <person name="Klenk H.-P."/>
        </authorList>
    </citation>
    <scope>NUCLEOTIDE SEQUENCE [LARGE SCALE GENOMIC DNA]</scope>
    <source>
        <strain evidence="2 3">DSM 103833</strain>
    </source>
</reference>
<evidence type="ECO:0000313" key="3">
    <source>
        <dbReference type="Proteomes" id="UP000530424"/>
    </source>
</evidence>
<dbReference type="AlphaFoldDB" id="A0A853BY18"/>
<protein>
    <submittedName>
        <fullName evidence="2">Uncharacterized protein</fullName>
    </submittedName>
</protein>
<comment type="caution">
    <text evidence="2">The sequence shown here is derived from an EMBL/GenBank/DDBJ whole genome shotgun (WGS) entry which is preliminary data.</text>
</comment>
<evidence type="ECO:0000313" key="2">
    <source>
        <dbReference type="EMBL" id="NYI99655.1"/>
    </source>
</evidence>
<accession>A0A853BY18</accession>
<gene>
    <name evidence="2" type="ORF">HNR19_000354</name>
</gene>
<keyword evidence="3" id="KW-1185">Reference proteome</keyword>
<dbReference type="Proteomes" id="UP000530424">
    <property type="component" value="Unassembled WGS sequence"/>
</dbReference>
<feature type="region of interest" description="Disordered" evidence="1">
    <location>
        <begin position="113"/>
        <end position="144"/>
    </location>
</feature>
<dbReference type="EMBL" id="JACCFP010000001">
    <property type="protein sequence ID" value="NYI99655.1"/>
    <property type="molecule type" value="Genomic_DNA"/>
</dbReference>
<name>A0A853BY18_9ACTN</name>
<dbReference type="RefSeq" id="WP_179666279.1">
    <property type="nucleotide sequence ID" value="NZ_JACCFP010000001.1"/>
</dbReference>
<organism evidence="2 3">
    <name type="scientific">Nocardioides thalensis</name>
    <dbReference type="NCBI Taxonomy" id="1914755"/>
    <lineage>
        <taxon>Bacteria</taxon>
        <taxon>Bacillati</taxon>
        <taxon>Actinomycetota</taxon>
        <taxon>Actinomycetes</taxon>
        <taxon>Propionibacteriales</taxon>
        <taxon>Nocardioidaceae</taxon>
        <taxon>Nocardioides</taxon>
    </lineage>
</organism>
<proteinExistence type="predicted"/>
<evidence type="ECO:0000256" key="1">
    <source>
        <dbReference type="SAM" id="MobiDB-lite"/>
    </source>
</evidence>
<sequence length="144" mass="15555">MTGAEGNVDDGTFGAKVYELAKVGGHWFPAIADRLADSVLSVHRATEWIRAVSGAAGDPPALREVLDHCSDLQAHLLRSMRPMAATGEALIDLANHFIATDEQARADYERLQRTHPFPLRPTSTGDSLPRPGDPPTGRGTVQYI</sequence>